<sequence length="618" mass="70773">MAELVREKNASDSVETPNEEETCGRITERKKDTSKRDKARSKSRPPKSLNDEGASGDSLEEHVAVIETYVIELKEQMDSLQEAVNMMSQENVEVIEAAKALVRNMGQDFKKEIEKMTHDLLSARKFLEDEIFTMHEKIDNAIKECQNHQKKNNDGSTSSSQGTPFSPLKVPKPDMYNGTRNATLVENFLFGLEQYFKAMGVVEDAVRITNAPAFFYSEAKAKLRRLRHTGTITDYIKEFTTILLEIVDVPDQDALFYFKDGLKEWARIEIDRRNVKTLDEAIAAAESIVDYSNRPRRPLIDQEGVKRASPKRLDDRRDEGPKFEKSFQNKDMSKPPPKPCFICDGSHWTRDCPSRKAINALVAEMGSITEELGSIRRLGTIKEILARAKTKDQGLLFTELKVNDMKTLGLIDTGATDNFLDVKEAECLGIKYTPEKGKIKAVNSKPQQILGTAKVKVHIDKWANELTFTVVPMDDYRIILGLDFFERARAFPMPATKTLVIHDNGLSQVTNLKKQSEIQPLLSAMEFKRTAKERECFLAGVRKCFIDETTLRAPRLFEKRKEWHKEKDETRARLKNAVRQVKKCVEKKKMGDPHHKEFLIKWKESPEEKPSWKRENLL</sequence>
<dbReference type="PANTHER" id="PTHR15503">
    <property type="entry name" value="LDOC1 RELATED"/>
    <property type="match status" value="1"/>
</dbReference>
<feature type="compositionally biased region" description="Basic and acidic residues" evidence="2">
    <location>
        <begin position="1"/>
        <end position="10"/>
    </location>
</feature>
<feature type="compositionally biased region" description="Basic and acidic residues" evidence="2">
    <location>
        <begin position="299"/>
        <end position="333"/>
    </location>
</feature>
<feature type="compositionally biased region" description="Basic and acidic residues" evidence="2">
    <location>
        <begin position="22"/>
        <end position="36"/>
    </location>
</feature>
<evidence type="ECO:0000256" key="1">
    <source>
        <dbReference type="SAM" id="Coils"/>
    </source>
</evidence>
<evidence type="ECO:0008006" key="5">
    <source>
        <dbReference type="Google" id="ProtNLM"/>
    </source>
</evidence>
<dbReference type="PANTHER" id="PTHR15503:SF45">
    <property type="entry name" value="RNA-DIRECTED DNA POLYMERASE HOMOLOG"/>
    <property type="match status" value="1"/>
</dbReference>
<dbReference type="OrthoDB" id="1939000at2759"/>
<dbReference type="Gene3D" id="2.40.70.10">
    <property type="entry name" value="Acid Proteases"/>
    <property type="match status" value="1"/>
</dbReference>
<protein>
    <recommendedName>
        <fullName evidence="5">Retrotransposon gag domain-containing protein</fullName>
    </recommendedName>
</protein>
<feature type="compositionally biased region" description="Polar residues" evidence="2">
    <location>
        <begin position="154"/>
        <end position="164"/>
    </location>
</feature>
<keyword evidence="1" id="KW-0175">Coiled coil</keyword>
<dbReference type="CDD" id="cd00303">
    <property type="entry name" value="retropepsin_like"/>
    <property type="match status" value="1"/>
</dbReference>
<comment type="caution">
    <text evidence="3">The sequence shown here is derived from an EMBL/GenBank/DDBJ whole genome shotgun (WGS) entry which is preliminary data.</text>
</comment>
<feature type="coiled-coil region" evidence="1">
    <location>
        <begin position="560"/>
        <end position="587"/>
    </location>
</feature>
<feature type="region of interest" description="Disordered" evidence="2">
    <location>
        <begin position="147"/>
        <end position="172"/>
    </location>
</feature>
<keyword evidence="4" id="KW-1185">Reference proteome</keyword>
<organism evidence="3 4">
    <name type="scientific">Artemisia annua</name>
    <name type="common">Sweet wormwood</name>
    <dbReference type="NCBI Taxonomy" id="35608"/>
    <lineage>
        <taxon>Eukaryota</taxon>
        <taxon>Viridiplantae</taxon>
        <taxon>Streptophyta</taxon>
        <taxon>Embryophyta</taxon>
        <taxon>Tracheophyta</taxon>
        <taxon>Spermatophyta</taxon>
        <taxon>Magnoliopsida</taxon>
        <taxon>eudicotyledons</taxon>
        <taxon>Gunneridae</taxon>
        <taxon>Pentapetalae</taxon>
        <taxon>asterids</taxon>
        <taxon>campanulids</taxon>
        <taxon>Asterales</taxon>
        <taxon>Asteraceae</taxon>
        <taxon>Asteroideae</taxon>
        <taxon>Anthemideae</taxon>
        <taxon>Artemisiinae</taxon>
        <taxon>Artemisia</taxon>
    </lineage>
</organism>
<dbReference type="SUPFAM" id="SSF50630">
    <property type="entry name" value="Acid proteases"/>
    <property type="match status" value="1"/>
</dbReference>
<dbReference type="EMBL" id="PKPP01002063">
    <property type="protein sequence ID" value="PWA77883.1"/>
    <property type="molecule type" value="Genomic_DNA"/>
</dbReference>
<dbReference type="InterPro" id="IPR032567">
    <property type="entry name" value="RTL1-rel"/>
</dbReference>
<gene>
    <name evidence="3" type="ORF">CTI12_AA219830</name>
</gene>
<evidence type="ECO:0000313" key="4">
    <source>
        <dbReference type="Proteomes" id="UP000245207"/>
    </source>
</evidence>
<dbReference type="Pfam" id="PF13975">
    <property type="entry name" value="gag-asp_proteas"/>
    <property type="match status" value="1"/>
</dbReference>
<reference evidence="3 4" key="1">
    <citation type="journal article" date="2018" name="Mol. Plant">
        <title>The genome of Artemisia annua provides insight into the evolution of Asteraceae family and artemisinin biosynthesis.</title>
        <authorList>
            <person name="Shen Q."/>
            <person name="Zhang L."/>
            <person name="Liao Z."/>
            <person name="Wang S."/>
            <person name="Yan T."/>
            <person name="Shi P."/>
            <person name="Liu M."/>
            <person name="Fu X."/>
            <person name="Pan Q."/>
            <person name="Wang Y."/>
            <person name="Lv Z."/>
            <person name="Lu X."/>
            <person name="Zhang F."/>
            <person name="Jiang W."/>
            <person name="Ma Y."/>
            <person name="Chen M."/>
            <person name="Hao X."/>
            <person name="Li L."/>
            <person name="Tang Y."/>
            <person name="Lv G."/>
            <person name="Zhou Y."/>
            <person name="Sun X."/>
            <person name="Brodelius P.E."/>
            <person name="Rose J.K.C."/>
            <person name="Tang K."/>
        </authorList>
    </citation>
    <scope>NUCLEOTIDE SEQUENCE [LARGE SCALE GENOMIC DNA]</scope>
    <source>
        <strain evidence="4">cv. Huhao1</strain>
        <tissue evidence="3">Leaf</tissue>
    </source>
</reference>
<feature type="region of interest" description="Disordered" evidence="2">
    <location>
        <begin position="1"/>
        <end position="58"/>
    </location>
</feature>
<evidence type="ECO:0000313" key="3">
    <source>
        <dbReference type="EMBL" id="PWA77883.1"/>
    </source>
</evidence>
<evidence type="ECO:0000256" key="2">
    <source>
        <dbReference type="SAM" id="MobiDB-lite"/>
    </source>
</evidence>
<dbReference type="Proteomes" id="UP000245207">
    <property type="component" value="Unassembled WGS sequence"/>
</dbReference>
<feature type="region of interest" description="Disordered" evidence="2">
    <location>
        <begin position="299"/>
        <end position="334"/>
    </location>
</feature>
<dbReference type="InterPro" id="IPR021109">
    <property type="entry name" value="Peptidase_aspartic_dom_sf"/>
</dbReference>
<accession>A0A2U1NWJ0</accession>
<proteinExistence type="predicted"/>
<name>A0A2U1NWJ0_ARTAN</name>
<dbReference type="AlphaFoldDB" id="A0A2U1NWJ0"/>